<reference evidence="4" key="1">
    <citation type="submission" date="2020-02" db="EMBL/GenBank/DDBJ databases">
        <title>Streptomyces sp. ASO4wet.</title>
        <authorList>
            <person name="Risdian C."/>
            <person name="Landwehr W."/>
            <person name="Schupp P."/>
            <person name="Wink J."/>
        </authorList>
    </citation>
    <scope>NUCLEOTIDE SEQUENCE [LARGE SCALE GENOMIC DNA]</scope>
    <source>
        <strain evidence="4">ASO4wet</strain>
    </source>
</reference>
<dbReference type="RefSeq" id="WP_197350330.1">
    <property type="nucleotide sequence ID" value="NZ_CP048882.1"/>
</dbReference>
<evidence type="ECO:0000313" key="4">
    <source>
        <dbReference type="Proteomes" id="UP000595046"/>
    </source>
</evidence>
<organism evidence="3 4">
    <name type="scientific">Streptomyces bathyalis</name>
    <dbReference type="NCBI Taxonomy" id="2710756"/>
    <lineage>
        <taxon>Bacteria</taxon>
        <taxon>Bacillati</taxon>
        <taxon>Actinomycetota</taxon>
        <taxon>Actinomycetes</taxon>
        <taxon>Kitasatosporales</taxon>
        <taxon>Streptomycetaceae</taxon>
        <taxon>Streptomyces</taxon>
    </lineage>
</organism>
<keyword evidence="2" id="KW-0812">Transmembrane</keyword>
<dbReference type="AlphaFoldDB" id="A0A7T1T522"/>
<keyword evidence="2" id="KW-1133">Transmembrane helix</keyword>
<evidence type="ECO:0000313" key="3">
    <source>
        <dbReference type="EMBL" id="QPP06502.1"/>
    </source>
</evidence>
<evidence type="ECO:0000256" key="1">
    <source>
        <dbReference type="SAM" id="MobiDB-lite"/>
    </source>
</evidence>
<keyword evidence="2" id="KW-0472">Membrane</keyword>
<gene>
    <name evidence="3" type="ORF">G4Z16_08915</name>
</gene>
<dbReference type="Proteomes" id="UP000595046">
    <property type="component" value="Chromosome"/>
</dbReference>
<feature type="transmembrane region" description="Helical" evidence="2">
    <location>
        <begin position="38"/>
        <end position="59"/>
    </location>
</feature>
<proteinExistence type="predicted"/>
<dbReference type="EMBL" id="CP048882">
    <property type="protein sequence ID" value="QPP06502.1"/>
    <property type="molecule type" value="Genomic_DNA"/>
</dbReference>
<evidence type="ECO:0000256" key="2">
    <source>
        <dbReference type="SAM" id="Phobius"/>
    </source>
</evidence>
<name>A0A7T1T522_9ACTN</name>
<feature type="region of interest" description="Disordered" evidence="1">
    <location>
        <begin position="61"/>
        <end position="146"/>
    </location>
</feature>
<feature type="compositionally biased region" description="Basic and acidic residues" evidence="1">
    <location>
        <begin position="104"/>
        <end position="119"/>
    </location>
</feature>
<keyword evidence="4" id="KW-1185">Reference proteome</keyword>
<sequence>MTRRARLFAWAGALLFLGALTGLGLLFAHRGLEAADQLSSVLGTFVGVTGLALSVYGTVSARRDRQSSTPPMPSARAGKVSNTVVDTRVHGDLTQAQRFGPTHGRTETDSHDHGGDTENRITGGSVGGSVIQARDVHGTVPAEDDN</sequence>
<protein>
    <submittedName>
        <fullName evidence="3">Uncharacterized protein</fullName>
    </submittedName>
</protein>
<dbReference type="KEGG" id="sbat:G4Z16_08915"/>
<accession>A0A7T1T522</accession>